<organism evidence="1 2">
    <name type="scientific">Chryseobacterium indologenes</name>
    <name type="common">Flavobacterium indologenes</name>
    <dbReference type="NCBI Taxonomy" id="253"/>
    <lineage>
        <taxon>Bacteria</taxon>
        <taxon>Pseudomonadati</taxon>
        <taxon>Bacteroidota</taxon>
        <taxon>Flavobacteriia</taxon>
        <taxon>Flavobacteriales</taxon>
        <taxon>Weeksellaceae</taxon>
        <taxon>Chryseobacterium group</taxon>
        <taxon>Chryseobacterium</taxon>
    </lineage>
</organism>
<evidence type="ECO:0008006" key="3">
    <source>
        <dbReference type="Google" id="ProtNLM"/>
    </source>
</evidence>
<reference evidence="1 2" key="1">
    <citation type="journal article" date="2015" name="Genom Data">
        <title>Draft genome sequence of a multidrug-resistant Chryseobacterium indologenes isolate from Malaysia.</title>
        <authorList>
            <person name="Yu C.Y."/>
            <person name="Ang G.Y."/>
            <person name="Cheng H.J."/>
            <person name="Cheong Y.M."/>
            <person name="Yin W.F."/>
            <person name="Chan K.G."/>
        </authorList>
    </citation>
    <scope>NUCLEOTIDE SEQUENCE [LARGE SCALE GENOMIC DNA]</scope>
    <source>
        <strain evidence="1 2">CI_885</strain>
    </source>
</reference>
<gene>
    <name evidence="1" type="ORF">AOB46_21995</name>
</gene>
<dbReference type="Proteomes" id="UP000037953">
    <property type="component" value="Unassembled WGS sequence"/>
</dbReference>
<sequence length="305" mass="35901">MLDWLIFYKHEFIKITPDDIFTEKSKDFKIENDTIFFKGINLNETVKSVWYRKFPYKPNFIEVKGEESVKIREEIESESEVIVNYILHLLKEKNCIGLFNSKALNKPLLSKLANGYNVKTPRQAFISTKEDLELFLEKSNNKIITKKSSDKVRYFYDKNDKTLLSLTTLITKPTLKDIPDHFFTSYFQECIDAEYEVRTIFLDGLFYSSVLINTKDEYIDKKNIISSSNSSVVPYQLSKEVENNLRRLLEELELKFCTVELIKNKVDKEYYLVDLNPSGQFVFESEKCSYSVDKLLAEKLINYDK</sequence>
<evidence type="ECO:0000313" key="2">
    <source>
        <dbReference type="Proteomes" id="UP000037953"/>
    </source>
</evidence>
<dbReference type="PATRIC" id="fig|253.9.peg.2828"/>
<accession>A0A0N0ITV9</accession>
<proteinExistence type="predicted"/>
<comment type="caution">
    <text evidence="1">The sequence shown here is derived from an EMBL/GenBank/DDBJ whole genome shotgun (WGS) entry which is preliminary data.</text>
</comment>
<dbReference type="Gene3D" id="3.30.470.20">
    <property type="entry name" value="ATP-grasp fold, B domain"/>
    <property type="match status" value="1"/>
</dbReference>
<dbReference type="AlphaFoldDB" id="A0A0N0ITV9"/>
<evidence type="ECO:0000313" key="1">
    <source>
        <dbReference type="EMBL" id="KPE49072.1"/>
    </source>
</evidence>
<protein>
    <recommendedName>
        <fullName evidence="3">ATP-grasp domain-containing protein</fullName>
    </recommendedName>
</protein>
<reference evidence="2" key="2">
    <citation type="submission" date="2015-09" db="EMBL/GenBank/DDBJ databases">
        <title>Draft genome sequence of a multidrug-resistant Chryseobacterium indologenes isolate from Malaysia.</title>
        <authorList>
            <person name="Yu C.Y."/>
            <person name="Ang G.Y."/>
            <person name="Chan K.-G."/>
        </authorList>
    </citation>
    <scope>NUCLEOTIDE SEQUENCE [LARGE SCALE GENOMIC DNA]</scope>
    <source>
        <strain evidence="2">CI_885</strain>
    </source>
</reference>
<dbReference type="SUPFAM" id="SSF56059">
    <property type="entry name" value="Glutathione synthetase ATP-binding domain-like"/>
    <property type="match status" value="1"/>
</dbReference>
<dbReference type="EMBL" id="LJOD01000026">
    <property type="protein sequence ID" value="KPE49072.1"/>
    <property type="molecule type" value="Genomic_DNA"/>
</dbReference>
<name>A0A0N0ITV9_CHRID</name>